<dbReference type="OrthoDB" id="3524154at2759"/>
<dbReference type="InterPro" id="IPR052973">
    <property type="entry name" value="Fungal_sec-metab_reg_TF"/>
</dbReference>
<gene>
    <name evidence="2" type="ORF">B7463_g248</name>
</gene>
<feature type="region of interest" description="Disordered" evidence="1">
    <location>
        <begin position="431"/>
        <end position="491"/>
    </location>
</feature>
<organism evidence="2 3">
    <name type="scientific">Scytalidium lignicola</name>
    <name type="common">Hyphomycete</name>
    <dbReference type="NCBI Taxonomy" id="5539"/>
    <lineage>
        <taxon>Eukaryota</taxon>
        <taxon>Fungi</taxon>
        <taxon>Dikarya</taxon>
        <taxon>Ascomycota</taxon>
        <taxon>Pezizomycotina</taxon>
        <taxon>Leotiomycetes</taxon>
        <taxon>Leotiomycetes incertae sedis</taxon>
        <taxon>Scytalidium</taxon>
    </lineage>
</organism>
<feature type="non-terminal residue" evidence="2">
    <location>
        <position position="1"/>
    </location>
</feature>
<feature type="compositionally biased region" description="Low complexity" evidence="1">
    <location>
        <begin position="229"/>
        <end position="241"/>
    </location>
</feature>
<dbReference type="AlphaFoldDB" id="A0A3E2HRY4"/>
<name>A0A3E2HRY4_SCYLI</name>
<dbReference type="PANTHER" id="PTHR35392:SF3">
    <property type="entry name" value="ZN(2)-C6 FUNGAL-TYPE DOMAIN-CONTAINING PROTEIN"/>
    <property type="match status" value="1"/>
</dbReference>
<feature type="region of interest" description="Disordered" evidence="1">
    <location>
        <begin position="351"/>
        <end position="404"/>
    </location>
</feature>
<evidence type="ECO:0000313" key="3">
    <source>
        <dbReference type="Proteomes" id="UP000258309"/>
    </source>
</evidence>
<accession>A0A3E2HRY4</accession>
<evidence type="ECO:0000313" key="2">
    <source>
        <dbReference type="EMBL" id="RFU36124.1"/>
    </source>
</evidence>
<protein>
    <submittedName>
        <fullName evidence="2">Uncharacterized protein</fullName>
    </submittedName>
</protein>
<sequence>MTSPTSYQDDSWALYDPEFLPGIGSAPNPGLDAASSATGSWRTYAAPTAATNAAPQYLQSYYEGVASVDAYQIQNADQYLQNEHQYQHQHQQHQSHYNNFQIRGQHGVPFPIERSEGHGPVDISGFSNNELLNGFFPETNRIADGSQQLLMPTTALPIRNYPYSAEFQYPPQQQQQQQQQRYEHENANTFYNAHPSHPPPTFQQSTDSNTDRLLYDGRAAVDRGPSFVSSPLTPETSSSDPDTPPAQWVYYANQFTGPALPAYQDGQSSLQQTQYQTEPPQGFRVAYSEMSASMGPRNPPLYSNSNTYQIYPQQTTGRIGSTSTSNSRVLSPPQSAYQTNFKWVQEDVTSKHSHIIPSQPPTYHQNSQSLSKSANPSRRAKTHPSHEHGHGNGHPHEHSHHVHQPTGQWMVVNANPRGPTTVLPNQPMYQQDAQFWNPDPNLATTKVTPPQSPPHAHSQAPLDQPQAPDGSANLKAVTRRPKRRTGPLSRAARDKADFLRLLGACWRCRRYRKSCNDAEVCDTCLTTTEFRLWPPELACRRGQLEDLAEPLMPKHAELAFSHLDMSFEKKPNWRIVRFNVPNHDFTEGDKYQKMLWMTMGTRLFGDEFIELFDIVVQYQKSFKSVLIDAACGHLMAACSFYHAFITTDTWFPDPDFAQILKDFRAHSNVLWKTYLRSALSGRRTDWFPLFLSSILTLFSVVICTDAANAMPISLRDELWDDLTGSIMGLRSGIYIVSLNLLHILTKGIKPWKLPVWTIEEIEQPDGTFILKRNEEGMKLLNQDEAAFDCVMAFRKWLDKYEEAIIHDGKIWFSVKPFTKETLRPLGVLSKILDLN</sequence>
<comment type="caution">
    <text evidence="2">The sequence shown here is derived from an EMBL/GenBank/DDBJ whole genome shotgun (WGS) entry which is preliminary data.</text>
</comment>
<dbReference type="PANTHER" id="PTHR35392">
    <property type="entry name" value="ZN(II)2CYS6 TRANSCRIPTION FACTOR (EUROFUNG)-RELATED-RELATED"/>
    <property type="match status" value="1"/>
</dbReference>
<evidence type="ECO:0000256" key="1">
    <source>
        <dbReference type="SAM" id="MobiDB-lite"/>
    </source>
</evidence>
<dbReference type="Proteomes" id="UP000258309">
    <property type="component" value="Unassembled WGS sequence"/>
</dbReference>
<feature type="compositionally biased region" description="Basic and acidic residues" evidence="1">
    <location>
        <begin position="384"/>
        <end position="396"/>
    </location>
</feature>
<keyword evidence="3" id="KW-1185">Reference proteome</keyword>
<feature type="region of interest" description="Disordered" evidence="1">
    <location>
        <begin position="221"/>
        <end position="247"/>
    </location>
</feature>
<reference evidence="2 3" key="1">
    <citation type="submission" date="2018-05" db="EMBL/GenBank/DDBJ databases">
        <title>Draft genome sequence of Scytalidium lignicola DSM 105466, a ubiquitous saprotrophic fungus.</title>
        <authorList>
            <person name="Buettner E."/>
            <person name="Gebauer A.M."/>
            <person name="Hofrichter M."/>
            <person name="Liers C."/>
            <person name="Kellner H."/>
        </authorList>
    </citation>
    <scope>NUCLEOTIDE SEQUENCE [LARGE SCALE GENOMIC DNA]</scope>
    <source>
        <strain evidence="2 3">DSM 105466</strain>
    </source>
</reference>
<dbReference type="EMBL" id="NCSJ02000002">
    <property type="protein sequence ID" value="RFU36124.1"/>
    <property type="molecule type" value="Genomic_DNA"/>
</dbReference>
<feature type="compositionally biased region" description="Polar residues" evidence="1">
    <location>
        <begin position="361"/>
        <end position="376"/>
    </location>
</feature>
<proteinExistence type="predicted"/>
<feature type="non-terminal residue" evidence="2">
    <location>
        <position position="835"/>
    </location>
</feature>